<comment type="caution">
    <text evidence="1">The sequence shown here is derived from an EMBL/GenBank/DDBJ whole genome shotgun (WGS) entry which is preliminary data.</text>
</comment>
<dbReference type="EMBL" id="LSFM01000022">
    <property type="protein sequence ID" value="OBY64273.1"/>
    <property type="molecule type" value="Genomic_DNA"/>
</dbReference>
<dbReference type="KEGG" id="pob:LPB03_04760"/>
<dbReference type="AlphaFoldDB" id="A0A1B8TX94"/>
<evidence type="ECO:0000313" key="1">
    <source>
        <dbReference type="EMBL" id="OBY64273.1"/>
    </source>
</evidence>
<reference evidence="2" key="1">
    <citation type="submission" date="2016-02" db="EMBL/GenBank/DDBJ databases">
        <authorList>
            <person name="Shin S.-K."/>
            <person name="Yi H."/>
            <person name="Kim E."/>
        </authorList>
    </citation>
    <scope>NUCLEOTIDE SEQUENCE [LARGE SCALE GENOMIC DNA]</scope>
    <source>
        <strain evidence="2">LPB0003</strain>
    </source>
</reference>
<dbReference type="Proteomes" id="UP000092584">
    <property type="component" value="Unassembled WGS sequence"/>
</dbReference>
<dbReference type="OrthoDB" id="1139121at2"/>
<name>A0A1B8TX94_9FLAO</name>
<proteinExistence type="predicted"/>
<keyword evidence="2" id="KW-1185">Reference proteome</keyword>
<dbReference type="STRING" id="1774273.LPB03_04760"/>
<organism evidence="1 2">
    <name type="scientific">Polaribacter vadi</name>
    <dbReference type="NCBI Taxonomy" id="1774273"/>
    <lineage>
        <taxon>Bacteria</taxon>
        <taxon>Pseudomonadati</taxon>
        <taxon>Bacteroidota</taxon>
        <taxon>Flavobacteriia</taxon>
        <taxon>Flavobacteriales</taxon>
        <taxon>Flavobacteriaceae</taxon>
    </lineage>
</organism>
<accession>A0A1B8TX94</accession>
<dbReference type="RefSeq" id="WP_065319023.1">
    <property type="nucleotide sequence ID" value="NZ_CP017477.1"/>
</dbReference>
<sequence>MKTTHTDRSIKLIEWLSADDMHSNSKEWLSELEFVKDEHLFLEDLIKSFTLQLIDKEHFKENKKVIETISSFKKENETLLKLVNNHKNNLKILVDGIDQPKEEERYKNEHKHLTVTVHKFLKDYKLLKIQLFDIIKDIKKTGKQKRLLE</sequence>
<gene>
    <name evidence="1" type="ORF">LPB3_07735</name>
</gene>
<evidence type="ECO:0000313" key="2">
    <source>
        <dbReference type="Proteomes" id="UP000092584"/>
    </source>
</evidence>
<protein>
    <submittedName>
        <fullName evidence="1">Uncharacterized protein</fullName>
    </submittedName>
</protein>